<feature type="transmembrane region" description="Helical" evidence="1">
    <location>
        <begin position="90"/>
        <end position="107"/>
    </location>
</feature>
<keyword evidence="1" id="KW-0812">Transmembrane</keyword>
<keyword evidence="1" id="KW-1133">Transmembrane helix</keyword>
<reference evidence="2 3" key="1">
    <citation type="submission" date="2016-02" db="EMBL/GenBank/DDBJ databases">
        <title>Genome analysis of coral dinoflagellate symbionts highlights evolutionary adaptations to a symbiotic lifestyle.</title>
        <authorList>
            <person name="Aranda M."/>
            <person name="Li Y."/>
            <person name="Liew Y.J."/>
            <person name="Baumgarten S."/>
            <person name="Simakov O."/>
            <person name="Wilson M."/>
            <person name="Piel J."/>
            <person name="Ashoor H."/>
            <person name="Bougouffa S."/>
            <person name="Bajic V.B."/>
            <person name="Ryu T."/>
            <person name="Ravasi T."/>
            <person name="Bayer T."/>
            <person name="Micklem G."/>
            <person name="Kim H."/>
            <person name="Bhak J."/>
            <person name="Lajeunesse T.C."/>
            <person name="Voolstra C.R."/>
        </authorList>
    </citation>
    <scope>NUCLEOTIDE SEQUENCE [LARGE SCALE GENOMIC DNA]</scope>
    <source>
        <strain evidence="2 3">CCMP2467</strain>
    </source>
</reference>
<evidence type="ECO:0000256" key="1">
    <source>
        <dbReference type="SAM" id="Phobius"/>
    </source>
</evidence>
<evidence type="ECO:0000313" key="2">
    <source>
        <dbReference type="EMBL" id="OLP89356.1"/>
    </source>
</evidence>
<sequence length="192" mass="21648">MESGRIKPFRALPVHREAQLCLQFSDVLLLRPVLFFADPLFVQVLRLPAQPWRSWAKLQKKAYGKDLEAFEPALVPVWQMRPFALRVRPWLIFVFASLAAVAVARLALLDLTGGFFLVLAVVMGYLAIRKGMNIAWLLCLAMILFLNSLLDGFLVWRKGMNIAWLLCLAMILFLNSLLDGFLAVASGDQQSS</sequence>
<feature type="transmembrane region" description="Helical" evidence="1">
    <location>
        <begin position="162"/>
        <end position="185"/>
    </location>
</feature>
<dbReference type="EMBL" id="LSRX01000765">
    <property type="protein sequence ID" value="OLP89356.1"/>
    <property type="molecule type" value="Genomic_DNA"/>
</dbReference>
<keyword evidence="1" id="KW-0472">Membrane</keyword>
<name>A0A1Q9D2H7_SYMMI</name>
<evidence type="ECO:0000313" key="3">
    <source>
        <dbReference type="Proteomes" id="UP000186817"/>
    </source>
</evidence>
<dbReference type="OrthoDB" id="10628707at2759"/>
<comment type="caution">
    <text evidence="2">The sequence shown here is derived from an EMBL/GenBank/DDBJ whole genome shotgun (WGS) entry which is preliminary data.</text>
</comment>
<accession>A0A1Q9D2H7</accession>
<gene>
    <name evidence="2" type="ORF">AK812_SmicGene29200</name>
</gene>
<feature type="transmembrane region" description="Helical" evidence="1">
    <location>
        <begin position="135"/>
        <end position="156"/>
    </location>
</feature>
<dbReference type="Proteomes" id="UP000186817">
    <property type="component" value="Unassembled WGS sequence"/>
</dbReference>
<dbReference type="AlphaFoldDB" id="A0A1Q9D2H7"/>
<organism evidence="2 3">
    <name type="scientific">Symbiodinium microadriaticum</name>
    <name type="common">Dinoflagellate</name>
    <name type="synonym">Zooxanthella microadriatica</name>
    <dbReference type="NCBI Taxonomy" id="2951"/>
    <lineage>
        <taxon>Eukaryota</taxon>
        <taxon>Sar</taxon>
        <taxon>Alveolata</taxon>
        <taxon>Dinophyceae</taxon>
        <taxon>Suessiales</taxon>
        <taxon>Symbiodiniaceae</taxon>
        <taxon>Symbiodinium</taxon>
    </lineage>
</organism>
<protein>
    <submittedName>
        <fullName evidence="2">Uncharacterized protein</fullName>
    </submittedName>
</protein>
<keyword evidence="3" id="KW-1185">Reference proteome</keyword>
<proteinExistence type="predicted"/>
<feature type="transmembrane region" description="Helical" evidence="1">
    <location>
        <begin position="113"/>
        <end position="128"/>
    </location>
</feature>